<proteinExistence type="predicted"/>
<comment type="caution">
    <text evidence="2">The sequence shown here is derived from an EMBL/GenBank/DDBJ whole genome shotgun (WGS) entry which is preliminary data.</text>
</comment>
<evidence type="ECO:0000313" key="2">
    <source>
        <dbReference type="EMBL" id="MCI66742.1"/>
    </source>
</evidence>
<dbReference type="EMBL" id="LXQA010701385">
    <property type="protein sequence ID" value="MCI66742.1"/>
    <property type="molecule type" value="Genomic_DNA"/>
</dbReference>
<evidence type="ECO:0000313" key="3">
    <source>
        <dbReference type="Proteomes" id="UP000265520"/>
    </source>
</evidence>
<accession>A0A392TZY1</accession>
<feature type="region of interest" description="Disordered" evidence="1">
    <location>
        <begin position="1"/>
        <end position="55"/>
    </location>
</feature>
<keyword evidence="3" id="KW-1185">Reference proteome</keyword>
<reference evidence="2 3" key="1">
    <citation type="journal article" date="2018" name="Front. Plant Sci.">
        <title>Red Clover (Trifolium pratense) and Zigzag Clover (T. medium) - A Picture of Genomic Similarities and Differences.</title>
        <authorList>
            <person name="Dluhosova J."/>
            <person name="Istvanek J."/>
            <person name="Nedelnik J."/>
            <person name="Repkova J."/>
        </authorList>
    </citation>
    <scope>NUCLEOTIDE SEQUENCE [LARGE SCALE GENOMIC DNA]</scope>
    <source>
        <strain evidence="3">cv. 10/8</strain>
        <tissue evidence="2">Leaf</tissue>
    </source>
</reference>
<evidence type="ECO:0000256" key="1">
    <source>
        <dbReference type="SAM" id="MobiDB-lite"/>
    </source>
</evidence>
<sequence length="55" mass="6182">MGQLSRQFSNLQNSGRFGGNTQENPKDESCNAINLRSREVPSPEVREISKKESDD</sequence>
<feature type="compositionally biased region" description="Basic and acidic residues" evidence="1">
    <location>
        <begin position="36"/>
        <end position="55"/>
    </location>
</feature>
<organism evidence="2 3">
    <name type="scientific">Trifolium medium</name>
    <dbReference type="NCBI Taxonomy" id="97028"/>
    <lineage>
        <taxon>Eukaryota</taxon>
        <taxon>Viridiplantae</taxon>
        <taxon>Streptophyta</taxon>
        <taxon>Embryophyta</taxon>
        <taxon>Tracheophyta</taxon>
        <taxon>Spermatophyta</taxon>
        <taxon>Magnoliopsida</taxon>
        <taxon>eudicotyledons</taxon>
        <taxon>Gunneridae</taxon>
        <taxon>Pentapetalae</taxon>
        <taxon>rosids</taxon>
        <taxon>fabids</taxon>
        <taxon>Fabales</taxon>
        <taxon>Fabaceae</taxon>
        <taxon>Papilionoideae</taxon>
        <taxon>50 kb inversion clade</taxon>
        <taxon>NPAAA clade</taxon>
        <taxon>Hologalegina</taxon>
        <taxon>IRL clade</taxon>
        <taxon>Trifolieae</taxon>
        <taxon>Trifolium</taxon>
    </lineage>
</organism>
<protein>
    <submittedName>
        <fullName evidence="2">Uncharacterized protein</fullName>
    </submittedName>
</protein>
<dbReference type="Proteomes" id="UP000265520">
    <property type="component" value="Unassembled WGS sequence"/>
</dbReference>
<feature type="compositionally biased region" description="Polar residues" evidence="1">
    <location>
        <begin position="1"/>
        <end position="23"/>
    </location>
</feature>
<dbReference type="AlphaFoldDB" id="A0A392TZY1"/>
<feature type="non-terminal residue" evidence="2">
    <location>
        <position position="55"/>
    </location>
</feature>
<name>A0A392TZY1_9FABA</name>